<dbReference type="AlphaFoldDB" id="A0A7Z9E3K3"/>
<feature type="chain" id="PRO_5031001626" description="SH3b domain-containing protein" evidence="1">
    <location>
        <begin position="26"/>
        <end position="129"/>
    </location>
</feature>
<dbReference type="OrthoDB" id="466251at2"/>
<gene>
    <name evidence="2" type="ORF">PL8927_720115</name>
</gene>
<protein>
    <recommendedName>
        <fullName evidence="4">SH3b domain-containing protein</fullName>
    </recommendedName>
</protein>
<keyword evidence="1" id="KW-0732">Signal</keyword>
<dbReference type="EMBL" id="CZCU02000149">
    <property type="protein sequence ID" value="VXD21626.1"/>
    <property type="molecule type" value="Genomic_DNA"/>
</dbReference>
<feature type="signal peptide" evidence="1">
    <location>
        <begin position="1"/>
        <end position="25"/>
    </location>
</feature>
<dbReference type="RefSeq" id="WP_083623992.1">
    <property type="nucleotide sequence ID" value="NZ_LR734877.1"/>
</dbReference>
<accession>A0A7Z9E3K3</accession>
<evidence type="ECO:0000313" key="2">
    <source>
        <dbReference type="EMBL" id="VXD21626.1"/>
    </source>
</evidence>
<evidence type="ECO:0000313" key="3">
    <source>
        <dbReference type="Proteomes" id="UP000184550"/>
    </source>
</evidence>
<proteinExistence type="predicted"/>
<reference evidence="2" key="1">
    <citation type="submission" date="2019-10" db="EMBL/GenBank/DDBJ databases">
        <authorList>
            <consortium name="Genoscope - CEA"/>
            <person name="William W."/>
        </authorList>
    </citation>
    <scope>NUCLEOTIDE SEQUENCE [LARGE SCALE GENOMIC DNA]</scope>
    <source>
        <strain evidence="2">BBR_PRJEB10992</strain>
    </source>
</reference>
<comment type="caution">
    <text evidence="2">The sequence shown here is derived from an EMBL/GenBank/DDBJ whole genome shotgun (WGS) entry which is preliminary data.</text>
</comment>
<name>A0A7Z9E3K3_9CYAN</name>
<sequence>MSILKNHKLCLISTLILVTSSPLIANLPVLAKSTVTDDSGTIEVSIPSYIIAASQRVAFTVISTSYYSSSGYITVKSVASGKKYDVYYGSPIGTDVGDVVTIIINDDRWTTIINERTGKSAGISRTYAY</sequence>
<evidence type="ECO:0008006" key="4">
    <source>
        <dbReference type="Google" id="ProtNLM"/>
    </source>
</evidence>
<organism evidence="2 3">
    <name type="scientific">Planktothrix serta PCC 8927</name>
    <dbReference type="NCBI Taxonomy" id="671068"/>
    <lineage>
        <taxon>Bacteria</taxon>
        <taxon>Bacillati</taxon>
        <taxon>Cyanobacteriota</taxon>
        <taxon>Cyanophyceae</taxon>
        <taxon>Oscillatoriophycideae</taxon>
        <taxon>Oscillatoriales</taxon>
        <taxon>Microcoleaceae</taxon>
        <taxon>Planktothrix</taxon>
    </lineage>
</organism>
<dbReference type="Proteomes" id="UP000184550">
    <property type="component" value="Unassembled WGS sequence"/>
</dbReference>
<evidence type="ECO:0000256" key="1">
    <source>
        <dbReference type="SAM" id="SignalP"/>
    </source>
</evidence>
<keyword evidence="3" id="KW-1185">Reference proteome</keyword>